<organism evidence="2 3">
    <name type="scientific">Escallonia rubra</name>
    <dbReference type="NCBI Taxonomy" id="112253"/>
    <lineage>
        <taxon>Eukaryota</taxon>
        <taxon>Viridiplantae</taxon>
        <taxon>Streptophyta</taxon>
        <taxon>Embryophyta</taxon>
        <taxon>Tracheophyta</taxon>
        <taxon>Spermatophyta</taxon>
        <taxon>Magnoliopsida</taxon>
        <taxon>eudicotyledons</taxon>
        <taxon>Gunneridae</taxon>
        <taxon>Pentapetalae</taxon>
        <taxon>asterids</taxon>
        <taxon>campanulids</taxon>
        <taxon>Escalloniales</taxon>
        <taxon>Escalloniaceae</taxon>
        <taxon>Escallonia</taxon>
    </lineage>
</organism>
<dbReference type="PANTHER" id="PTHR33625:SF3">
    <property type="entry name" value="OS04G0550700 PROTEIN"/>
    <property type="match status" value="1"/>
</dbReference>
<evidence type="ECO:0000256" key="1">
    <source>
        <dbReference type="SAM" id="MobiDB-lite"/>
    </source>
</evidence>
<evidence type="ECO:0000313" key="3">
    <source>
        <dbReference type="Proteomes" id="UP001187471"/>
    </source>
</evidence>
<evidence type="ECO:0000313" key="2">
    <source>
        <dbReference type="EMBL" id="KAK2975809.1"/>
    </source>
</evidence>
<name>A0AA88U916_9ASTE</name>
<comment type="caution">
    <text evidence="2">The sequence shown here is derived from an EMBL/GenBank/DDBJ whole genome shotgun (WGS) entry which is preliminary data.</text>
</comment>
<feature type="region of interest" description="Disordered" evidence="1">
    <location>
        <begin position="1"/>
        <end position="65"/>
    </location>
</feature>
<sequence>MWKSFGGGSGGMGGGGGGAGGPGGSMLRTVHRAVRAGVGGGATQEPFSQSATKKPKRPAYKPRTTSSSILSFTSSTAAGSTAAPFSTFNLPVSTGPTWPASPTCSDYEIDDQWECVTSDDGFCQEEERVVFPGVGDDLVFGSVPSKDEVQLAVSTLQQVLDPASYSLLMKDRLDYHSDKDVADRISSPSGTLRRVSSVGSESSWIEPSLQQFNSRMPHSRGSERVLDAFHLLQTEPSVQKMVISLSSDKAVWDAVLNNEAVQELRQSLGEADKNIHGSLEEGPDGSNATTNMLNWIVIHARAKVMELVDKITKLVNELFQSPEVEEAGEGDADPFQEKLRSCFLLSVVVLLIVVVTRTRGA</sequence>
<gene>
    <name evidence="2" type="ORF">RJ640_022826</name>
</gene>
<accession>A0AA88U916</accession>
<dbReference type="EMBL" id="JAVXUO010002150">
    <property type="protein sequence ID" value="KAK2975809.1"/>
    <property type="molecule type" value="Genomic_DNA"/>
</dbReference>
<reference evidence="2" key="1">
    <citation type="submission" date="2022-12" db="EMBL/GenBank/DDBJ databases">
        <title>Draft genome assemblies for two species of Escallonia (Escalloniales).</title>
        <authorList>
            <person name="Chanderbali A."/>
            <person name="Dervinis C."/>
            <person name="Anghel I."/>
            <person name="Soltis D."/>
            <person name="Soltis P."/>
            <person name="Zapata F."/>
        </authorList>
    </citation>
    <scope>NUCLEOTIDE SEQUENCE</scope>
    <source>
        <strain evidence="2">UCBG92.1500</strain>
        <tissue evidence="2">Leaf</tissue>
    </source>
</reference>
<dbReference type="AlphaFoldDB" id="A0AA88U916"/>
<proteinExistence type="predicted"/>
<protein>
    <submittedName>
        <fullName evidence="2">Uncharacterized protein</fullName>
    </submittedName>
</protein>
<dbReference type="PANTHER" id="PTHR33625">
    <property type="entry name" value="OS08G0179900 PROTEIN"/>
    <property type="match status" value="1"/>
</dbReference>
<feature type="compositionally biased region" description="Gly residues" evidence="1">
    <location>
        <begin position="1"/>
        <end position="24"/>
    </location>
</feature>
<dbReference type="Proteomes" id="UP001187471">
    <property type="component" value="Unassembled WGS sequence"/>
</dbReference>
<keyword evidence="3" id="KW-1185">Reference proteome</keyword>